<reference evidence="1" key="1">
    <citation type="journal article" date="2018" name="Nat. Plants">
        <title>Whole-genome landscape of Medicago truncatula symbiotic genes.</title>
        <authorList>
            <person name="Pecrix Y."/>
            <person name="Gamas P."/>
            <person name="Carrere S."/>
        </authorList>
    </citation>
    <scope>NUCLEOTIDE SEQUENCE</scope>
    <source>
        <tissue evidence="1">Leaves</tissue>
    </source>
</reference>
<sequence length="99" mass="11745">MLELLKAIGPLTKIELDDPKVRRAIRLQEAYISERIVTVRGFSFWKIKREPFTRITRQRKRHMNMEKSSDILTTILVQSLRQLCCSLFSLVKNNGERKR</sequence>
<protein>
    <submittedName>
        <fullName evidence="1">Uncharacterized protein</fullName>
    </submittedName>
</protein>
<dbReference type="EMBL" id="PSQE01000003">
    <property type="protein sequence ID" value="RHN65443.1"/>
    <property type="molecule type" value="Genomic_DNA"/>
</dbReference>
<organism evidence="1">
    <name type="scientific">Medicago truncatula</name>
    <name type="common">Barrel medic</name>
    <name type="synonym">Medicago tribuloides</name>
    <dbReference type="NCBI Taxonomy" id="3880"/>
    <lineage>
        <taxon>Eukaryota</taxon>
        <taxon>Viridiplantae</taxon>
        <taxon>Streptophyta</taxon>
        <taxon>Embryophyta</taxon>
        <taxon>Tracheophyta</taxon>
        <taxon>Spermatophyta</taxon>
        <taxon>Magnoliopsida</taxon>
        <taxon>eudicotyledons</taxon>
        <taxon>Gunneridae</taxon>
        <taxon>Pentapetalae</taxon>
        <taxon>rosids</taxon>
        <taxon>fabids</taxon>
        <taxon>Fabales</taxon>
        <taxon>Fabaceae</taxon>
        <taxon>Papilionoideae</taxon>
        <taxon>50 kb inversion clade</taxon>
        <taxon>NPAAA clade</taxon>
        <taxon>Hologalegina</taxon>
        <taxon>IRL clade</taxon>
        <taxon>Trifolieae</taxon>
        <taxon>Medicago</taxon>
    </lineage>
</organism>
<evidence type="ECO:0000313" key="1">
    <source>
        <dbReference type="EMBL" id="RHN65443.1"/>
    </source>
</evidence>
<proteinExistence type="predicted"/>
<comment type="caution">
    <text evidence="1">The sequence shown here is derived from an EMBL/GenBank/DDBJ whole genome shotgun (WGS) entry which is preliminary data.</text>
</comment>
<gene>
    <name evidence="1" type="ORF">MtrunA17_Chr3g0079961</name>
</gene>
<accession>A0A396ILC2</accession>
<dbReference type="Proteomes" id="UP000265566">
    <property type="component" value="Chromosome 3"/>
</dbReference>
<name>A0A396ILC2_MEDTR</name>
<dbReference type="Gramene" id="rna13282">
    <property type="protein sequence ID" value="RHN65443.1"/>
    <property type="gene ID" value="gene13282"/>
</dbReference>
<dbReference type="AlphaFoldDB" id="A0A396ILC2"/>